<dbReference type="Proteomes" id="UP000789525">
    <property type="component" value="Unassembled WGS sequence"/>
</dbReference>
<accession>A0ACA9MQ63</accession>
<protein>
    <submittedName>
        <fullName evidence="1">9596_t:CDS:1</fullName>
    </submittedName>
</protein>
<dbReference type="EMBL" id="CAJVPT010013649">
    <property type="protein sequence ID" value="CAG8597871.1"/>
    <property type="molecule type" value="Genomic_DNA"/>
</dbReference>
<organism evidence="1 2">
    <name type="scientific">Acaulospora colombiana</name>
    <dbReference type="NCBI Taxonomy" id="27376"/>
    <lineage>
        <taxon>Eukaryota</taxon>
        <taxon>Fungi</taxon>
        <taxon>Fungi incertae sedis</taxon>
        <taxon>Mucoromycota</taxon>
        <taxon>Glomeromycotina</taxon>
        <taxon>Glomeromycetes</taxon>
        <taxon>Diversisporales</taxon>
        <taxon>Acaulosporaceae</taxon>
        <taxon>Acaulospora</taxon>
    </lineage>
</organism>
<name>A0ACA9MQ63_9GLOM</name>
<gene>
    <name evidence="1" type="ORF">ACOLOM_LOCUS6571</name>
</gene>
<keyword evidence="2" id="KW-1185">Reference proteome</keyword>
<reference evidence="1" key="1">
    <citation type="submission" date="2021-06" db="EMBL/GenBank/DDBJ databases">
        <authorList>
            <person name="Kallberg Y."/>
            <person name="Tangrot J."/>
            <person name="Rosling A."/>
        </authorList>
    </citation>
    <scope>NUCLEOTIDE SEQUENCE</scope>
    <source>
        <strain evidence="1">CL356</strain>
    </source>
</reference>
<evidence type="ECO:0000313" key="2">
    <source>
        <dbReference type="Proteomes" id="UP000789525"/>
    </source>
</evidence>
<sequence length="732" mass="82857">MASLWTIRDDIAPLWSPVSVKDVICDGGGGENVRDEGAAMNLQKAPQQDCSRSPPFTHKPDRWNDPDERRTQSVDPPISPQLTPALFKSSMRAVIFQLSTTHQYEMDKFRFFNSFQLNLWDFAGQWAFVDTFLSDDGQSTMFAHASAMIYVFEVTKLEPSGRPPEISMQYFSRCLDALRRHSPNTPVFVLVQKMDLINDPTKRVNDFNAWVTGIKTAARDTPLTIFGTSIYEDSLYRAWSAVVRILVPNVDDLTKSLNTLAKSCGAVETVIFEKNTFLLVARSSIEEDLENTLTETHNMPEAEAAKAETEAANPEAHLGQANRFEMISGLIKGFRNGTNRFSNEPFEALRMEWSDFTLVLDILTSTSYVLVIGSNKEPRIMAFVEMPTPLEVNSPAYKKALRLHKKSKKTPAAEDIPALREQEKEYKAKFPPPSLEGALDLSWNSELHGDAWKGSATIDGLRAVSCKQSALKAFTIESIPGFLSIEEQRHLIKETLESHSRYPNENNLDTHYILPREGLWNAWKTYSIRGRDTGSPPIIATKSPNDENSVTESRRTLIDNTPASIDNFEEMRSLPKAPPPPSATLSPLPLNSILQKLRWSSIGHFYHWGTKSYEFDRPYIPVPTDIKQVCTNAVQAIDWSDVWKEDGDIPAEEWENSRPDWDTWPDTFGVPRILEGSLPAYLKRDSGDNEDWGLIADYLETTRININVRQVFPPDFPYEKHGLEFLRLNKSV</sequence>
<comment type="caution">
    <text evidence="1">The sequence shown here is derived from an EMBL/GenBank/DDBJ whole genome shotgun (WGS) entry which is preliminary data.</text>
</comment>
<evidence type="ECO:0000313" key="1">
    <source>
        <dbReference type="EMBL" id="CAG8597871.1"/>
    </source>
</evidence>
<proteinExistence type="predicted"/>